<dbReference type="SMART" id="SM00851">
    <property type="entry name" value="MGS"/>
    <property type="match status" value="1"/>
</dbReference>
<evidence type="ECO:0000259" key="4">
    <source>
        <dbReference type="PROSITE" id="PS51855"/>
    </source>
</evidence>
<proteinExistence type="inferred from homology"/>
<dbReference type="Proteomes" id="UP000188219">
    <property type="component" value="Chromosome"/>
</dbReference>
<dbReference type="SUPFAM" id="SSF52335">
    <property type="entry name" value="Methylglyoxal synthase-like"/>
    <property type="match status" value="1"/>
</dbReference>
<dbReference type="Gene3D" id="3.40.50.1380">
    <property type="entry name" value="Methylglyoxal synthase-like domain"/>
    <property type="match status" value="1"/>
</dbReference>
<feature type="active site" description="Proton donor/acceptor" evidence="2 3">
    <location>
        <position position="71"/>
    </location>
</feature>
<protein>
    <recommendedName>
        <fullName evidence="2">Methylglyoxal synthase</fullName>
        <shortName evidence="2">MGS</shortName>
        <ecNumber evidence="2">4.2.3.3</ecNumber>
    </recommendedName>
</protein>
<accession>A0A1Q2M7L2</accession>
<dbReference type="KEGG" id="maga:Mag101_14240"/>
<dbReference type="HAMAP" id="MF_00549">
    <property type="entry name" value="Methylglyoxal_synth"/>
    <property type="match status" value="1"/>
</dbReference>
<dbReference type="GO" id="GO:0008929">
    <property type="term" value="F:methylglyoxal synthase activity"/>
    <property type="evidence" value="ECO:0007669"/>
    <property type="project" value="UniProtKB-UniRule"/>
</dbReference>
<dbReference type="NCBIfam" id="TIGR00160">
    <property type="entry name" value="MGSA"/>
    <property type="match status" value="1"/>
</dbReference>
<evidence type="ECO:0000313" key="6">
    <source>
        <dbReference type="Proteomes" id="UP000188219"/>
    </source>
</evidence>
<feature type="binding site" evidence="2">
    <location>
        <position position="23"/>
    </location>
    <ligand>
        <name>substrate</name>
    </ligand>
</feature>
<organism evidence="5 6">
    <name type="scientific">Microbulbifer agarilyticus</name>
    <dbReference type="NCBI Taxonomy" id="260552"/>
    <lineage>
        <taxon>Bacteria</taxon>
        <taxon>Pseudomonadati</taxon>
        <taxon>Pseudomonadota</taxon>
        <taxon>Gammaproteobacteria</taxon>
        <taxon>Cellvibrionales</taxon>
        <taxon>Microbulbiferaceae</taxon>
        <taxon>Microbulbifer</taxon>
    </lineage>
</organism>
<dbReference type="RefSeq" id="WP_077406384.1">
    <property type="nucleotide sequence ID" value="NZ_CP019650.1"/>
</dbReference>
<dbReference type="PROSITE" id="PS51855">
    <property type="entry name" value="MGS"/>
    <property type="match status" value="1"/>
</dbReference>
<dbReference type="AlphaFoldDB" id="A0A1Q2M7L2"/>
<comment type="function">
    <text evidence="2">Catalyzes the formation of methylglyoxal from dihydroxyacetone phosphate.</text>
</comment>
<evidence type="ECO:0000256" key="2">
    <source>
        <dbReference type="HAMAP-Rule" id="MF_00549"/>
    </source>
</evidence>
<reference evidence="5" key="1">
    <citation type="submission" date="2017-02" db="EMBL/GenBank/DDBJ databases">
        <title>Genome of Microbulbifer agarilyticus GP101.</title>
        <authorList>
            <person name="Jung J."/>
            <person name="Bae S.S."/>
            <person name="Baek K."/>
        </authorList>
    </citation>
    <scope>NUCLEOTIDE SEQUENCE [LARGE SCALE GENOMIC DNA]</scope>
    <source>
        <strain evidence="5">GP101</strain>
    </source>
</reference>
<dbReference type="InterPro" id="IPR004363">
    <property type="entry name" value="Methylgl_synth"/>
</dbReference>
<feature type="domain" description="MGS-like" evidence="4">
    <location>
        <begin position="6"/>
        <end position="156"/>
    </location>
</feature>
<feature type="binding site" evidence="2">
    <location>
        <position position="19"/>
    </location>
    <ligand>
        <name>substrate</name>
    </ligand>
</feature>
<dbReference type="PANTHER" id="PTHR30492:SF0">
    <property type="entry name" value="METHYLGLYOXAL SYNTHASE"/>
    <property type="match status" value="1"/>
</dbReference>
<dbReference type="PROSITE" id="PS01335">
    <property type="entry name" value="METHYLGLYOXAL_SYNTH"/>
    <property type="match status" value="1"/>
</dbReference>
<gene>
    <name evidence="2" type="primary">mgsA</name>
    <name evidence="5" type="ORF">Mag101_14240</name>
</gene>
<feature type="binding site" evidence="2">
    <location>
        <begin position="65"/>
        <end position="66"/>
    </location>
    <ligand>
        <name>substrate</name>
    </ligand>
</feature>
<sequence>MNTIDKPIAAQKRIALVAHDNRKQGLIDWCKQHRAILEQHQLLGTGTTGTQIEASTGMQVEKLFSGPMGGDQQLGAKICQGDVDILIFFWDPFEPMPHDPDVKALLRIAAVWNIPVACNASSADMMIHSALMSQSFAREVPDYQGYLASRTGDFAV</sequence>
<dbReference type="OrthoDB" id="9787147at2"/>
<keyword evidence="2" id="KW-0456">Lyase</keyword>
<dbReference type="EMBL" id="CP019650">
    <property type="protein sequence ID" value="AQQ68661.1"/>
    <property type="molecule type" value="Genomic_DNA"/>
</dbReference>
<dbReference type="PANTHER" id="PTHR30492">
    <property type="entry name" value="METHYLGLYOXAL SYNTHASE"/>
    <property type="match status" value="1"/>
</dbReference>
<evidence type="ECO:0000313" key="5">
    <source>
        <dbReference type="EMBL" id="AQQ68661.1"/>
    </source>
</evidence>
<dbReference type="InterPro" id="IPR036914">
    <property type="entry name" value="MGS-like_dom_sf"/>
</dbReference>
<dbReference type="GO" id="GO:0005829">
    <property type="term" value="C:cytosol"/>
    <property type="evidence" value="ECO:0007669"/>
    <property type="project" value="TreeGrafter"/>
</dbReference>
<dbReference type="NCBIfam" id="NF003559">
    <property type="entry name" value="PRK05234.1"/>
    <property type="match status" value="1"/>
</dbReference>
<comment type="similarity">
    <text evidence="1 2">Belongs to the methylglyoxal synthase family.</text>
</comment>
<dbReference type="PIRSF" id="PIRSF006614">
    <property type="entry name" value="Methylglyox_syn"/>
    <property type="match status" value="1"/>
</dbReference>
<dbReference type="Pfam" id="PF02142">
    <property type="entry name" value="MGS"/>
    <property type="match status" value="1"/>
</dbReference>
<evidence type="ECO:0000256" key="1">
    <source>
        <dbReference type="ARBA" id="ARBA00006287"/>
    </source>
</evidence>
<dbReference type="eggNOG" id="COG1803">
    <property type="taxonomic scope" value="Bacteria"/>
</dbReference>
<dbReference type="InterPro" id="IPR018148">
    <property type="entry name" value="Methylglyoxal_synth_AS"/>
</dbReference>
<dbReference type="InterPro" id="IPR011607">
    <property type="entry name" value="MGS-like_dom"/>
</dbReference>
<feature type="binding site" evidence="2">
    <location>
        <begin position="45"/>
        <end position="48"/>
    </location>
    <ligand>
        <name>substrate</name>
    </ligand>
</feature>
<dbReference type="GO" id="GO:0019242">
    <property type="term" value="P:methylglyoxal biosynthetic process"/>
    <property type="evidence" value="ECO:0007669"/>
    <property type="project" value="UniProtKB-UniRule"/>
</dbReference>
<comment type="catalytic activity">
    <reaction evidence="2">
        <text>dihydroxyacetone phosphate = methylglyoxal + phosphate</text>
        <dbReference type="Rhea" id="RHEA:17937"/>
        <dbReference type="ChEBI" id="CHEBI:17158"/>
        <dbReference type="ChEBI" id="CHEBI:43474"/>
        <dbReference type="ChEBI" id="CHEBI:57642"/>
        <dbReference type="EC" id="4.2.3.3"/>
    </reaction>
</comment>
<name>A0A1Q2M7L2_9GAMM</name>
<keyword evidence="6" id="KW-1185">Reference proteome</keyword>
<dbReference type="EC" id="4.2.3.3" evidence="2"/>
<evidence type="ECO:0000256" key="3">
    <source>
        <dbReference type="PIRSR" id="PIRSR006614-1"/>
    </source>
</evidence>
<feature type="binding site" evidence="2">
    <location>
        <position position="98"/>
    </location>
    <ligand>
        <name>substrate</name>
    </ligand>
</feature>
<dbReference type="CDD" id="cd01422">
    <property type="entry name" value="MGS"/>
    <property type="match status" value="1"/>
</dbReference>
<dbReference type="STRING" id="260552.Mag101_14240"/>